<dbReference type="InterPro" id="IPR006044">
    <property type="entry name" value="11S_seedstore_pln"/>
</dbReference>
<dbReference type="SMART" id="SM00835">
    <property type="entry name" value="Cupin_1"/>
    <property type="match status" value="2"/>
</dbReference>
<dbReference type="Proteomes" id="UP000886520">
    <property type="component" value="Chromosome 3"/>
</dbReference>
<evidence type="ECO:0000256" key="5">
    <source>
        <dbReference type="SAM" id="MobiDB-lite"/>
    </source>
</evidence>
<evidence type="ECO:0000259" key="6">
    <source>
        <dbReference type="SMART" id="SM00835"/>
    </source>
</evidence>
<dbReference type="GO" id="GO:0045735">
    <property type="term" value="F:nutrient reservoir activity"/>
    <property type="evidence" value="ECO:0007669"/>
    <property type="project" value="UniProtKB-KW"/>
</dbReference>
<evidence type="ECO:0000256" key="3">
    <source>
        <dbReference type="ARBA" id="ARBA00023129"/>
    </source>
</evidence>
<evidence type="ECO:0000313" key="7">
    <source>
        <dbReference type="EMBL" id="KAI5083373.1"/>
    </source>
</evidence>
<evidence type="ECO:0000256" key="1">
    <source>
        <dbReference type="ARBA" id="ARBA00007178"/>
    </source>
</evidence>
<dbReference type="InterPro" id="IPR050253">
    <property type="entry name" value="Seed_Storage-Functional"/>
</dbReference>
<dbReference type="PANTHER" id="PTHR31189">
    <property type="entry name" value="OS03G0336100 PROTEIN-RELATED"/>
    <property type="match status" value="1"/>
</dbReference>
<feature type="compositionally biased region" description="Basic and acidic residues" evidence="5">
    <location>
        <begin position="13"/>
        <end position="29"/>
    </location>
</feature>
<feature type="region of interest" description="Disordered" evidence="5">
    <location>
        <begin position="1"/>
        <end position="47"/>
    </location>
</feature>
<organism evidence="7 8">
    <name type="scientific">Adiantum capillus-veneris</name>
    <name type="common">Maidenhair fern</name>
    <dbReference type="NCBI Taxonomy" id="13818"/>
    <lineage>
        <taxon>Eukaryota</taxon>
        <taxon>Viridiplantae</taxon>
        <taxon>Streptophyta</taxon>
        <taxon>Embryophyta</taxon>
        <taxon>Tracheophyta</taxon>
        <taxon>Polypodiopsida</taxon>
        <taxon>Polypodiidae</taxon>
        <taxon>Polypodiales</taxon>
        <taxon>Pteridineae</taxon>
        <taxon>Pteridaceae</taxon>
        <taxon>Vittarioideae</taxon>
        <taxon>Adiantum</taxon>
    </lineage>
</organism>
<dbReference type="EMBL" id="JABFUD020000002">
    <property type="protein sequence ID" value="KAI5083373.1"/>
    <property type="molecule type" value="Genomic_DNA"/>
</dbReference>
<protein>
    <recommendedName>
        <fullName evidence="6">Cupin type-1 domain-containing protein</fullName>
    </recommendedName>
</protein>
<evidence type="ECO:0000256" key="2">
    <source>
        <dbReference type="ARBA" id="ARBA00022761"/>
    </source>
</evidence>
<keyword evidence="3" id="KW-0708">Seed storage protein</keyword>
<dbReference type="Gene3D" id="2.60.120.10">
    <property type="entry name" value="Jelly Rolls"/>
    <property type="match status" value="2"/>
</dbReference>
<dbReference type="PANTHER" id="PTHR31189:SF2">
    <property type="entry name" value="RMLC-LIKE CUPINS SUPERFAMILY PROTEIN"/>
    <property type="match status" value="1"/>
</dbReference>
<keyword evidence="4" id="KW-1015">Disulfide bond</keyword>
<evidence type="ECO:0000313" key="8">
    <source>
        <dbReference type="Proteomes" id="UP000886520"/>
    </source>
</evidence>
<dbReference type="PRINTS" id="PR00439">
    <property type="entry name" value="11SGLOBULIN"/>
</dbReference>
<proteinExistence type="inferred from homology"/>
<reference evidence="7" key="1">
    <citation type="submission" date="2021-01" db="EMBL/GenBank/DDBJ databases">
        <title>Adiantum capillus-veneris genome.</title>
        <authorList>
            <person name="Fang Y."/>
            <person name="Liao Q."/>
        </authorList>
    </citation>
    <scope>NUCLEOTIDE SEQUENCE</scope>
    <source>
        <strain evidence="7">H3</strain>
        <tissue evidence="7">Leaf</tissue>
    </source>
</reference>
<feature type="domain" description="Cupin type-1" evidence="6">
    <location>
        <begin position="419"/>
        <end position="568"/>
    </location>
</feature>
<dbReference type="CDD" id="cd02245">
    <property type="entry name" value="cupin_7S_vicilin-like_C"/>
    <property type="match status" value="1"/>
</dbReference>
<feature type="region of interest" description="Disordered" evidence="5">
    <location>
        <begin position="178"/>
        <end position="207"/>
    </location>
</feature>
<gene>
    <name evidence="7" type="ORF">GOP47_0003116</name>
</gene>
<dbReference type="CDD" id="cd02244">
    <property type="entry name" value="cupin_7S_vicilin-like_N"/>
    <property type="match status" value="1"/>
</dbReference>
<name>A0A9D4VD34_ADICA</name>
<evidence type="ECO:0000256" key="4">
    <source>
        <dbReference type="ARBA" id="ARBA00023157"/>
    </source>
</evidence>
<dbReference type="OrthoDB" id="2019862at2759"/>
<dbReference type="InterPro" id="IPR006045">
    <property type="entry name" value="Cupin_1"/>
</dbReference>
<comment type="caution">
    <text evidence="7">The sequence shown here is derived from an EMBL/GenBank/DDBJ whole genome shotgun (WGS) entry which is preliminary data.</text>
</comment>
<dbReference type="AlphaFoldDB" id="A0A9D4VD34"/>
<sequence length="612" mass="67726">MARSASHPPAGCEKSRTTKRDGVEGKREASTMQRSAGRPSGTLAKRKREGVAFMQRVGRQLVLQRFWSSCAAADNMALLMMMIILSLSCYVIMTACTPAYSAHALSTRTQQQLEDVNYPTIEQVVDIVEDATTTPLNQQKHHYMRDLEHRSGASGSDSLSCDSSHEDFGLAHKEVIARKQEEEEEEEEEEEGHRGHDREHEHRAADHESFLLGKPIKVMKTEAGELRVLPHGGINSELGRKGIGLGFLTLEPKALVLPHYIDADCLFLVHKGRGQLSWVDDDGLRNVDLDEGDIFKIESGTVFHVYNHDEGQRLSIFGIFDTSAVYTGGMFHSFFVAGGQKPTTVLSGFDESLLATVFKASTDELRDILSSQTQGPIIYAVHRNESKRLSGLGKSVTQILDKFIGLPSIIPKDSRDKPYNLFKKKPDFSNDYGLTAAIHGDDYKLLKDVNKGVFLVRLKAGAVLAPHWNPRATEIALVTKGEGEIQIVYPNGTAASTEQVREGNVFYVPQHFPMCQIASRSGPFEFVGFSTSARSNRPQFLAGSNSVLKALDSDVLASAFNMPSEHLRQFLEQQPESVILPGEPLSPSSPATTVLLRRLMSTSWKLEETHHP</sequence>
<feature type="domain" description="Cupin type-1" evidence="6">
    <location>
        <begin position="210"/>
        <end position="366"/>
    </location>
</feature>
<comment type="similarity">
    <text evidence="1">Belongs to the 11S seed storage protein (globulins) family.</text>
</comment>
<dbReference type="Pfam" id="PF00190">
    <property type="entry name" value="Cupin_1"/>
    <property type="match status" value="2"/>
</dbReference>
<accession>A0A9D4VD34</accession>
<feature type="compositionally biased region" description="Basic and acidic residues" evidence="5">
    <location>
        <begin position="191"/>
        <end position="207"/>
    </location>
</feature>
<dbReference type="SUPFAM" id="SSF51182">
    <property type="entry name" value="RmlC-like cupins"/>
    <property type="match status" value="1"/>
</dbReference>
<keyword evidence="8" id="KW-1185">Reference proteome</keyword>
<keyword evidence="2" id="KW-0758">Storage protein</keyword>
<dbReference type="InterPro" id="IPR011051">
    <property type="entry name" value="RmlC_Cupin_sf"/>
</dbReference>
<dbReference type="InterPro" id="IPR014710">
    <property type="entry name" value="RmlC-like_jellyroll"/>
</dbReference>